<dbReference type="PANTHER" id="PTHR10584:SF166">
    <property type="entry name" value="RIBOKINASE"/>
    <property type="match status" value="1"/>
</dbReference>
<evidence type="ECO:0000256" key="2">
    <source>
        <dbReference type="ARBA" id="ARBA00022723"/>
    </source>
</evidence>
<accession>A0ABY2DB49</accession>
<keyword evidence="12" id="KW-1185">Reference proteome</keyword>
<comment type="subcellular location">
    <subcellularLocation>
        <location evidence="9">Cytoplasm</location>
    </subcellularLocation>
</comment>
<evidence type="ECO:0000256" key="5">
    <source>
        <dbReference type="ARBA" id="ARBA00022840"/>
    </source>
</evidence>
<dbReference type="SUPFAM" id="SSF53613">
    <property type="entry name" value="Ribokinase-like"/>
    <property type="match status" value="1"/>
</dbReference>
<dbReference type="PRINTS" id="PR00990">
    <property type="entry name" value="RIBOKINASE"/>
</dbReference>
<comment type="cofactor">
    <cofactor evidence="9">
        <name>Mg(2+)</name>
        <dbReference type="ChEBI" id="CHEBI:18420"/>
    </cofactor>
    <text evidence="9">Requires a divalent cation, most likely magnesium in vivo, as an electrophilic catalyst to aid phosphoryl group transfer. It is the chelate of the metal and the nucleotide that is the actual substrate.</text>
</comment>
<dbReference type="InterPro" id="IPR002139">
    <property type="entry name" value="Ribo/fructo_kinase"/>
</dbReference>
<feature type="binding site" evidence="9">
    <location>
        <begin position="28"/>
        <end position="30"/>
    </location>
    <ligand>
        <name>substrate</name>
    </ligand>
</feature>
<sequence length="330" mass="35049">MQRLDNPQAEARVGSAPRFLCYNYGSINLDHVYRVPHLVAPGETLASHDYSVGLGGKGANQSLAMARAAGSISHWGRLGQQDAWARDTLYRAGVDVERVTLLDGPSGHAIIQVDDQGENAIILFPGANHGTTQQELAELVATTQPGDWLLLQNECSGLETLIPLAVEHGLKVAFNPAPMDNNVARLPLHLCSLLFVNRTEAALLVGLPVESRAQDLLDALAQRLPETEIVLTLGGEGAWHQQHGMCRHQPALPVVAVDTTAAGDTFIGYYLAALQAGSSVDDCLRHAATAAALGVQRSGAAESIPTLDEVQRALQQAPTSPDAPVDPQTP</sequence>
<feature type="binding site" evidence="9">
    <location>
        <position position="258"/>
    </location>
    <ligand>
        <name>K(+)</name>
        <dbReference type="ChEBI" id="CHEBI:29103"/>
    </ligand>
</feature>
<dbReference type="InterPro" id="IPR011877">
    <property type="entry name" value="Ribokinase"/>
</dbReference>
<proteinExistence type="inferred from homology"/>
<dbReference type="EC" id="2.7.1.15" evidence="9"/>
<comment type="caution">
    <text evidence="11">The sequence shown here is derived from an EMBL/GenBank/DDBJ whole genome shotgun (WGS) entry which is preliminary data.</text>
</comment>
<dbReference type="CDD" id="cd01174">
    <property type="entry name" value="ribokinase"/>
    <property type="match status" value="1"/>
</dbReference>
<dbReference type="RefSeq" id="WP_132041071.1">
    <property type="nucleotide sequence ID" value="NZ_SLTR01000001.1"/>
</dbReference>
<evidence type="ECO:0000256" key="6">
    <source>
        <dbReference type="ARBA" id="ARBA00022842"/>
    </source>
</evidence>
<keyword evidence="9" id="KW-0963">Cytoplasm</keyword>
<evidence type="ECO:0000256" key="3">
    <source>
        <dbReference type="ARBA" id="ARBA00022741"/>
    </source>
</evidence>
<gene>
    <name evidence="9" type="primary">rbsK</name>
    <name evidence="11" type="ORF">E0702_00850</name>
</gene>
<evidence type="ECO:0000256" key="9">
    <source>
        <dbReference type="HAMAP-Rule" id="MF_01987"/>
    </source>
</evidence>
<dbReference type="Pfam" id="PF00294">
    <property type="entry name" value="PfkB"/>
    <property type="match status" value="1"/>
</dbReference>
<evidence type="ECO:0000313" key="11">
    <source>
        <dbReference type="EMBL" id="TDB05544.1"/>
    </source>
</evidence>
<keyword evidence="1 9" id="KW-0808">Transferase</keyword>
<feature type="active site" description="Proton acceptor" evidence="9">
    <location>
        <position position="264"/>
    </location>
</feature>
<evidence type="ECO:0000259" key="10">
    <source>
        <dbReference type="Pfam" id="PF00294"/>
    </source>
</evidence>
<feature type="binding site" evidence="9">
    <location>
        <position position="260"/>
    </location>
    <ligand>
        <name>K(+)</name>
        <dbReference type="ChEBI" id="CHEBI:29103"/>
    </ligand>
</feature>
<comment type="caution">
    <text evidence="9">Lacks conserved residue(s) required for the propagation of feature annotation.</text>
</comment>
<comment type="catalytic activity">
    <reaction evidence="9">
        <text>D-ribose + ATP = D-ribose 5-phosphate + ADP + H(+)</text>
        <dbReference type="Rhea" id="RHEA:13697"/>
        <dbReference type="ChEBI" id="CHEBI:15378"/>
        <dbReference type="ChEBI" id="CHEBI:30616"/>
        <dbReference type="ChEBI" id="CHEBI:47013"/>
        <dbReference type="ChEBI" id="CHEBI:78346"/>
        <dbReference type="ChEBI" id="CHEBI:456216"/>
        <dbReference type="EC" id="2.7.1.15"/>
    </reaction>
</comment>
<comment type="subunit">
    <text evidence="9">Homodimer.</text>
</comment>
<keyword evidence="7 9" id="KW-0630">Potassium</keyword>
<reference evidence="11 12" key="1">
    <citation type="submission" date="2019-03" db="EMBL/GenBank/DDBJ databases">
        <title>Halomonas marinisediminis sp. nov., a moderately halophilic bacterium isolated from the Bohai Gulf.</title>
        <authorList>
            <person name="Ji X."/>
        </authorList>
    </citation>
    <scope>NUCLEOTIDE SEQUENCE [LARGE SCALE GENOMIC DNA]</scope>
    <source>
        <strain evidence="11 12">204</strain>
    </source>
</reference>
<feature type="domain" description="Carbohydrate kinase PfkB" evidence="10">
    <location>
        <begin position="24"/>
        <end position="306"/>
    </location>
</feature>
<protein>
    <recommendedName>
        <fullName evidence="9">Ribokinase</fullName>
        <shortName evidence="9">RK</shortName>
        <ecNumber evidence="9">2.7.1.15</ecNumber>
    </recommendedName>
</protein>
<evidence type="ECO:0000256" key="1">
    <source>
        <dbReference type="ARBA" id="ARBA00022679"/>
    </source>
</evidence>
<dbReference type="EMBL" id="SLTR01000001">
    <property type="protein sequence ID" value="TDB05544.1"/>
    <property type="molecule type" value="Genomic_DNA"/>
</dbReference>
<name>A0ABY2DB49_9GAMM</name>
<dbReference type="Gene3D" id="3.40.1190.20">
    <property type="match status" value="1"/>
</dbReference>
<comment type="activity regulation">
    <text evidence="9">Activated by a monovalent cation that binds near, but not in, the active site. The most likely occupant of the site in vivo is potassium. Ion binding induces a conformational change that may alter substrate affinity.</text>
</comment>
<evidence type="ECO:0000313" key="12">
    <source>
        <dbReference type="Proteomes" id="UP000294823"/>
    </source>
</evidence>
<feature type="binding site" evidence="9">
    <location>
        <begin position="56"/>
        <end position="60"/>
    </location>
    <ligand>
        <name>substrate</name>
    </ligand>
</feature>
<feature type="binding site" evidence="9">
    <location>
        <begin position="263"/>
        <end position="264"/>
    </location>
    <ligand>
        <name>ATP</name>
        <dbReference type="ChEBI" id="CHEBI:30616"/>
    </ligand>
</feature>
<dbReference type="PANTHER" id="PTHR10584">
    <property type="entry name" value="SUGAR KINASE"/>
    <property type="match status" value="1"/>
</dbReference>
<keyword evidence="6 9" id="KW-0460">Magnesium</keyword>
<dbReference type="InterPro" id="IPR011611">
    <property type="entry name" value="PfkB_dom"/>
</dbReference>
<dbReference type="InterPro" id="IPR029056">
    <property type="entry name" value="Ribokinase-like"/>
</dbReference>
<comment type="pathway">
    <text evidence="9">Carbohydrate metabolism; D-ribose degradation; D-ribose 5-phosphate from beta-D-ribopyranose: step 2/2.</text>
</comment>
<feature type="binding site" evidence="9">
    <location>
        <begin position="232"/>
        <end position="237"/>
    </location>
    <ligand>
        <name>ATP</name>
        <dbReference type="ChEBI" id="CHEBI:30616"/>
    </ligand>
</feature>
<feature type="binding site" evidence="9">
    <location>
        <position position="294"/>
    </location>
    <ligand>
        <name>K(+)</name>
        <dbReference type="ChEBI" id="CHEBI:29103"/>
    </ligand>
</feature>
<feature type="binding site" evidence="9">
    <location>
        <position position="297"/>
    </location>
    <ligand>
        <name>K(+)</name>
        <dbReference type="ChEBI" id="CHEBI:29103"/>
    </ligand>
</feature>
<evidence type="ECO:0000256" key="8">
    <source>
        <dbReference type="ARBA" id="ARBA00023277"/>
    </source>
</evidence>
<keyword evidence="8 9" id="KW-0119">Carbohydrate metabolism</keyword>
<dbReference type="HAMAP" id="MF_01987">
    <property type="entry name" value="Ribokinase"/>
    <property type="match status" value="1"/>
</dbReference>
<feature type="binding site" evidence="9">
    <location>
        <position position="197"/>
    </location>
    <ligand>
        <name>ATP</name>
        <dbReference type="ChEBI" id="CHEBI:30616"/>
    </ligand>
</feature>
<comment type="function">
    <text evidence="9">Catalyzes the phosphorylation of ribose at O-5 in a reaction requiring ATP and magnesium. The resulting D-ribose-5-phosphate can then be used either for sythesis of nucleotides, histidine, and tryptophan, or as a component of the pentose phosphate pathway.</text>
</comment>
<comment type="similarity">
    <text evidence="9">Belongs to the carbohydrate kinase PfkB family. Ribokinase subfamily.</text>
</comment>
<evidence type="ECO:0000256" key="4">
    <source>
        <dbReference type="ARBA" id="ARBA00022777"/>
    </source>
</evidence>
<keyword evidence="2 9" id="KW-0479">Metal-binding</keyword>
<feature type="binding site" evidence="9">
    <location>
        <position position="299"/>
    </location>
    <ligand>
        <name>K(+)</name>
        <dbReference type="ChEBI" id="CHEBI:29103"/>
    </ligand>
</feature>
<evidence type="ECO:0000256" key="7">
    <source>
        <dbReference type="ARBA" id="ARBA00022958"/>
    </source>
</evidence>
<keyword evidence="3 9" id="KW-0547">Nucleotide-binding</keyword>
<feature type="binding site" evidence="9">
    <location>
        <position position="303"/>
    </location>
    <ligand>
        <name>K(+)</name>
        <dbReference type="ChEBI" id="CHEBI:29103"/>
    </ligand>
</feature>
<feature type="binding site" evidence="9">
    <location>
        <position position="154"/>
    </location>
    <ligand>
        <name>substrate</name>
    </ligand>
</feature>
<keyword evidence="4 9" id="KW-0418">Kinase</keyword>
<keyword evidence="5 9" id="KW-0067">ATP-binding</keyword>
<dbReference type="Proteomes" id="UP000294823">
    <property type="component" value="Unassembled WGS sequence"/>
</dbReference>
<feature type="binding site" evidence="9">
    <location>
        <position position="264"/>
    </location>
    <ligand>
        <name>substrate</name>
    </ligand>
</feature>
<organism evidence="11 12">
    <name type="scientific">Halomonas marinisediminis</name>
    <dbReference type="NCBI Taxonomy" id="2546095"/>
    <lineage>
        <taxon>Bacteria</taxon>
        <taxon>Pseudomonadati</taxon>
        <taxon>Pseudomonadota</taxon>
        <taxon>Gammaproteobacteria</taxon>
        <taxon>Oceanospirillales</taxon>
        <taxon>Halomonadaceae</taxon>
        <taxon>Halomonas</taxon>
    </lineage>
</organism>